<evidence type="ECO:0000313" key="3">
    <source>
        <dbReference type="Proteomes" id="UP000324897"/>
    </source>
</evidence>
<dbReference type="Proteomes" id="UP000324897">
    <property type="component" value="Chromosome 6"/>
</dbReference>
<dbReference type="AlphaFoldDB" id="A0A5J9WUS5"/>
<feature type="region of interest" description="Disordered" evidence="1">
    <location>
        <begin position="1"/>
        <end position="122"/>
    </location>
</feature>
<feature type="non-terminal residue" evidence="2">
    <location>
        <position position="1"/>
    </location>
</feature>
<evidence type="ECO:0000313" key="2">
    <source>
        <dbReference type="EMBL" id="TVU51821.1"/>
    </source>
</evidence>
<reference evidence="2 3" key="1">
    <citation type="journal article" date="2019" name="Sci. Rep.">
        <title>A high-quality genome of Eragrostis curvula grass provides insights into Poaceae evolution and supports new strategies to enhance forage quality.</title>
        <authorList>
            <person name="Carballo J."/>
            <person name="Santos B.A.C.M."/>
            <person name="Zappacosta D."/>
            <person name="Garbus I."/>
            <person name="Selva J.P."/>
            <person name="Gallo C.A."/>
            <person name="Diaz A."/>
            <person name="Albertini E."/>
            <person name="Caccamo M."/>
            <person name="Echenique V."/>
        </authorList>
    </citation>
    <scope>NUCLEOTIDE SEQUENCE [LARGE SCALE GENOMIC DNA]</scope>
    <source>
        <strain evidence="3">cv. Victoria</strain>
        <tissue evidence="2">Leaf</tissue>
    </source>
</reference>
<gene>
    <name evidence="2" type="ORF">EJB05_03266</name>
</gene>
<dbReference type="Gramene" id="TVU51821">
    <property type="protein sequence ID" value="TVU51821"/>
    <property type="gene ID" value="EJB05_03266"/>
</dbReference>
<keyword evidence="3" id="KW-1185">Reference proteome</keyword>
<feature type="compositionally biased region" description="Low complexity" evidence="1">
    <location>
        <begin position="74"/>
        <end position="91"/>
    </location>
</feature>
<name>A0A5J9WUS5_9POAL</name>
<feature type="compositionally biased region" description="Basic and acidic residues" evidence="1">
    <location>
        <begin position="1"/>
        <end position="13"/>
    </location>
</feature>
<dbReference type="EMBL" id="RWGY01000002">
    <property type="protein sequence ID" value="TVU51821.1"/>
    <property type="molecule type" value="Genomic_DNA"/>
</dbReference>
<evidence type="ECO:0000256" key="1">
    <source>
        <dbReference type="SAM" id="MobiDB-lite"/>
    </source>
</evidence>
<organism evidence="2 3">
    <name type="scientific">Eragrostis curvula</name>
    <name type="common">weeping love grass</name>
    <dbReference type="NCBI Taxonomy" id="38414"/>
    <lineage>
        <taxon>Eukaryota</taxon>
        <taxon>Viridiplantae</taxon>
        <taxon>Streptophyta</taxon>
        <taxon>Embryophyta</taxon>
        <taxon>Tracheophyta</taxon>
        <taxon>Spermatophyta</taxon>
        <taxon>Magnoliopsida</taxon>
        <taxon>Liliopsida</taxon>
        <taxon>Poales</taxon>
        <taxon>Poaceae</taxon>
        <taxon>PACMAD clade</taxon>
        <taxon>Chloridoideae</taxon>
        <taxon>Eragrostideae</taxon>
        <taxon>Eragrostidinae</taxon>
        <taxon>Eragrostis</taxon>
    </lineage>
</organism>
<accession>A0A5J9WUS5</accession>
<sequence length="122" mass="13404">MHSFPQEREETIRPTKRHTTSAFPNGPSVFPFLAQPHTPDPAAGRRVQSVHPAAGRRVQSDARTRPLPRLTCWPSSLSPRDGGGRPPSTSSTRRRARPSPPPEDSGRSSPHRAARSCDGDPW</sequence>
<comment type="caution">
    <text evidence="2">The sequence shown here is derived from an EMBL/GenBank/DDBJ whole genome shotgun (WGS) entry which is preliminary data.</text>
</comment>
<protein>
    <submittedName>
        <fullName evidence="2">Uncharacterized protein</fullName>
    </submittedName>
</protein>
<proteinExistence type="predicted"/>